<dbReference type="EMBL" id="LFYR01001258">
    <property type="protein sequence ID" value="KMZ63228.1"/>
    <property type="molecule type" value="Genomic_DNA"/>
</dbReference>
<evidence type="ECO:0000313" key="3">
    <source>
        <dbReference type="Proteomes" id="UP000036987"/>
    </source>
</evidence>
<feature type="compositionally biased region" description="Low complexity" evidence="1">
    <location>
        <begin position="40"/>
        <end position="52"/>
    </location>
</feature>
<accession>A0A0K9P2M9</accession>
<sequence>MKMNSPGQEKPSRDQTEANSSELPLALPLPPTKASKRHGSSSTLAFQSSTSTESAAAPRHSRRNKSTENVAFEPQEQDKSARRGARKHNRVKENESDAGQDTSAVPKPRRKKKSTRSASDDGSGRLSTKTDLGSDH</sequence>
<keyword evidence="3" id="KW-1185">Reference proteome</keyword>
<comment type="caution">
    <text evidence="2">The sequence shown here is derived from an EMBL/GenBank/DDBJ whole genome shotgun (WGS) entry which is preliminary data.</text>
</comment>
<feature type="compositionally biased region" description="Polar residues" evidence="1">
    <location>
        <begin position="125"/>
        <end position="136"/>
    </location>
</feature>
<proteinExistence type="predicted"/>
<dbReference type="AlphaFoldDB" id="A0A0K9P2M9"/>
<evidence type="ECO:0000256" key="1">
    <source>
        <dbReference type="SAM" id="MobiDB-lite"/>
    </source>
</evidence>
<evidence type="ECO:0000313" key="2">
    <source>
        <dbReference type="EMBL" id="KMZ63228.1"/>
    </source>
</evidence>
<feature type="region of interest" description="Disordered" evidence="1">
    <location>
        <begin position="1"/>
        <end position="136"/>
    </location>
</feature>
<dbReference type="Proteomes" id="UP000036987">
    <property type="component" value="Unassembled WGS sequence"/>
</dbReference>
<organism evidence="2 3">
    <name type="scientific">Zostera marina</name>
    <name type="common">Eelgrass</name>
    <dbReference type="NCBI Taxonomy" id="29655"/>
    <lineage>
        <taxon>Eukaryota</taxon>
        <taxon>Viridiplantae</taxon>
        <taxon>Streptophyta</taxon>
        <taxon>Embryophyta</taxon>
        <taxon>Tracheophyta</taxon>
        <taxon>Spermatophyta</taxon>
        <taxon>Magnoliopsida</taxon>
        <taxon>Liliopsida</taxon>
        <taxon>Zosteraceae</taxon>
        <taxon>Zostera</taxon>
    </lineage>
</organism>
<protein>
    <submittedName>
        <fullName evidence="2">Uncharacterized protein</fullName>
    </submittedName>
</protein>
<reference evidence="3" key="1">
    <citation type="journal article" date="2016" name="Nature">
        <title>The genome of the seagrass Zostera marina reveals angiosperm adaptation to the sea.</title>
        <authorList>
            <person name="Olsen J.L."/>
            <person name="Rouze P."/>
            <person name="Verhelst B."/>
            <person name="Lin Y.-C."/>
            <person name="Bayer T."/>
            <person name="Collen J."/>
            <person name="Dattolo E."/>
            <person name="De Paoli E."/>
            <person name="Dittami S."/>
            <person name="Maumus F."/>
            <person name="Michel G."/>
            <person name="Kersting A."/>
            <person name="Lauritano C."/>
            <person name="Lohaus R."/>
            <person name="Toepel M."/>
            <person name="Tonon T."/>
            <person name="Vanneste K."/>
            <person name="Amirebrahimi M."/>
            <person name="Brakel J."/>
            <person name="Bostroem C."/>
            <person name="Chovatia M."/>
            <person name="Grimwood J."/>
            <person name="Jenkins J.W."/>
            <person name="Jueterbock A."/>
            <person name="Mraz A."/>
            <person name="Stam W.T."/>
            <person name="Tice H."/>
            <person name="Bornberg-Bauer E."/>
            <person name="Green P.J."/>
            <person name="Pearson G.A."/>
            <person name="Procaccini G."/>
            <person name="Duarte C.M."/>
            <person name="Schmutz J."/>
            <person name="Reusch T.B.H."/>
            <person name="Van de Peer Y."/>
        </authorList>
    </citation>
    <scope>NUCLEOTIDE SEQUENCE [LARGE SCALE GENOMIC DNA]</scope>
    <source>
        <strain evidence="3">cv. Finnish</strain>
    </source>
</reference>
<gene>
    <name evidence="2" type="ORF">ZOSMA_41G00720</name>
</gene>
<name>A0A0K9P2M9_ZOSMR</name>